<evidence type="ECO:0000313" key="3">
    <source>
        <dbReference type="EMBL" id="WGK69110.1"/>
    </source>
</evidence>
<dbReference type="Gene3D" id="2.70.70.10">
    <property type="entry name" value="Glucose Permease (Domain IIA)"/>
    <property type="match status" value="2"/>
</dbReference>
<dbReference type="SUPFAM" id="SSF51261">
    <property type="entry name" value="Duplicated hybrid motif"/>
    <property type="match status" value="2"/>
</dbReference>
<gene>
    <name evidence="3" type="ORF">P0082_11600</name>
</gene>
<dbReference type="InterPro" id="IPR016047">
    <property type="entry name" value="M23ase_b-sheet_dom"/>
</dbReference>
<name>A0ABY8MGG7_9SPIO</name>
<reference evidence="3 4" key="1">
    <citation type="submission" date="2023-04" db="EMBL/GenBank/DDBJ databases">
        <title>Spirochaete genome identified in red abalone sample constitutes a novel genus.</title>
        <authorList>
            <person name="Sharma S.P."/>
            <person name="Purcell C.M."/>
            <person name="Hyde J.R."/>
            <person name="Severin A.J."/>
        </authorList>
    </citation>
    <scope>NUCLEOTIDE SEQUENCE [LARGE SCALE GENOMIC DNA]</scope>
    <source>
        <strain evidence="3 4">SP-2023</strain>
    </source>
</reference>
<dbReference type="EC" id="3.4.-.-" evidence="3"/>
<feature type="region of interest" description="Disordered" evidence="1">
    <location>
        <begin position="130"/>
        <end position="154"/>
    </location>
</feature>
<feature type="domain" description="M23ase beta-sheet core" evidence="2">
    <location>
        <begin position="391"/>
        <end position="496"/>
    </location>
</feature>
<proteinExistence type="predicted"/>
<dbReference type="CDD" id="cd12797">
    <property type="entry name" value="M23_peptidase"/>
    <property type="match status" value="2"/>
</dbReference>
<feature type="compositionally biased region" description="Basic and acidic residues" evidence="1">
    <location>
        <begin position="140"/>
        <end position="154"/>
    </location>
</feature>
<dbReference type="GO" id="GO:0016787">
    <property type="term" value="F:hydrolase activity"/>
    <property type="evidence" value="ECO:0007669"/>
    <property type="project" value="UniProtKB-KW"/>
</dbReference>
<accession>A0ABY8MGG7</accession>
<evidence type="ECO:0000313" key="4">
    <source>
        <dbReference type="Proteomes" id="UP001228690"/>
    </source>
</evidence>
<feature type="domain" description="M23ase beta-sheet core" evidence="2">
    <location>
        <begin position="231"/>
        <end position="330"/>
    </location>
</feature>
<dbReference type="PANTHER" id="PTHR21666:SF270">
    <property type="entry name" value="MUREIN HYDROLASE ACTIVATOR ENVC"/>
    <property type="match status" value="1"/>
</dbReference>
<protein>
    <submittedName>
        <fullName evidence="3">M23 family metallopeptidase</fullName>
        <ecNumber evidence="3">3.4.-.-</ecNumber>
    </submittedName>
</protein>
<dbReference type="InterPro" id="IPR050570">
    <property type="entry name" value="Cell_wall_metabolism_enzyme"/>
</dbReference>
<evidence type="ECO:0000259" key="2">
    <source>
        <dbReference type="Pfam" id="PF01551"/>
    </source>
</evidence>
<dbReference type="PANTHER" id="PTHR21666">
    <property type="entry name" value="PEPTIDASE-RELATED"/>
    <property type="match status" value="1"/>
</dbReference>
<evidence type="ECO:0000256" key="1">
    <source>
        <dbReference type="SAM" id="MobiDB-lite"/>
    </source>
</evidence>
<keyword evidence="3" id="KW-0378">Hydrolase</keyword>
<sequence>MPDEQKSELNILQRDVTYIKEFPDYGSYVSCILMVIQQWLDDKIPAHKVDEWYQKCLSNKAISHDEKPIKEDKSWHRCFVNSFIEAFNTGMKIFGGTYEAVEANDENPANIQIYEWLKCSTDNDNNNDNDNKSHFTCGTPRDKKQYDSDPDTKLETGSTEKFNVHIRKATRLPFKDAFGQRKLRRPTKSDKVTGGWYDYYYGYPAKSVTRAKWMEGAVGRIFAKTLPRLLFHNGLDLRAAAGAPIYACYEGIVCFIEQRNVPEGRAYHSNYGWYVVISHGEGWYSLYAHLKKPKRELLQKSVSAGQIIGHSGEKGTDHGYDSHLHLEIRQRLGESGEASSENTGWLYPDPEKLLYHNPLLGLDPKEVDLSKLGKNKMKVIKGFGEIDTDRNGMNIIFKSSTGRILSPVDGTVLRDLVDSYAGEYGAHVIIKANGYHHYFCHLKEWDDSLLVKKVGEVKKIKEGEPIGWAGSSRWGKQVYFTTPPLDKPHLHYRIKPENPDTGNGNNGFINPAEVEGVDLRLLSDDSIEIIKEFEEIPRGQNEEIGHKGLDITFSNGVVFSPVDGEIEFERRTVFNSPNLSIKISTNTHNHYFYHLKSFSDAVKLKDPSNTVNRITKGQYLGRFEDMDTYLKRHDDLKELNTRKKEPAAHVPYPDPKQGPLHYRIRPKQYKEEDRYKGYVNPADVVDLRLLLDSQMKIINGFYDRDLPSSSSDSTQNKGLDIDFSNGLVFSPVDGKATYVKAADSSNGIPYVSILAEGHDHQFYHLENVTNAIRLTGLTNSEVKIPDIKKGDYLGHINPQSTETYLHYRIEQLDSNTGAGSGNYIDPESAKGVDLLLLGGAFNP</sequence>
<dbReference type="RefSeq" id="WP_326927298.1">
    <property type="nucleotide sequence ID" value="NZ_CP123443.1"/>
</dbReference>
<dbReference type="Proteomes" id="UP001228690">
    <property type="component" value="Chromosome"/>
</dbReference>
<keyword evidence="4" id="KW-1185">Reference proteome</keyword>
<dbReference type="Pfam" id="PF01551">
    <property type="entry name" value="Peptidase_M23"/>
    <property type="match status" value="2"/>
</dbReference>
<dbReference type="EMBL" id="CP123443">
    <property type="protein sequence ID" value="WGK69110.1"/>
    <property type="molecule type" value="Genomic_DNA"/>
</dbReference>
<organism evidence="3 4">
    <name type="scientific">Candidatus Haliotispira prima</name>
    <dbReference type="NCBI Taxonomy" id="3034016"/>
    <lineage>
        <taxon>Bacteria</taxon>
        <taxon>Pseudomonadati</taxon>
        <taxon>Spirochaetota</taxon>
        <taxon>Spirochaetia</taxon>
        <taxon>Spirochaetales</taxon>
        <taxon>Spirochaetaceae</taxon>
        <taxon>Candidatus Haliotispira</taxon>
    </lineage>
</organism>
<dbReference type="InterPro" id="IPR011055">
    <property type="entry name" value="Dup_hybrid_motif"/>
</dbReference>